<evidence type="ECO:0000256" key="3">
    <source>
        <dbReference type="ARBA" id="ARBA00022729"/>
    </source>
</evidence>
<comment type="similarity">
    <text evidence="1">Belongs to the bacterial solute-binding protein ModA family.</text>
</comment>
<feature type="signal peptide" evidence="5">
    <location>
        <begin position="1"/>
        <end position="21"/>
    </location>
</feature>
<dbReference type="GO" id="GO:0015689">
    <property type="term" value="P:molybdate ion transport"/>
    <property type="evidence" value="ECO:0007669"/>
    <property type="project" value="InterPro"/>
</dbReference>
<feature type="binding site" evidence="4">
    <location>
        <position position="64"/>
    </location>
    <ligand>
        <name>molybdate</name>
        <dbReference type="ChEBI" id="CHEBI:36264"/>
    </ligand>
</feature>
<dbReference type="PIRSF" id="PIRSF004846">
    <property type="entry name" value="ModA"/>
    <property type="match status" value="1"/>
</dbReference>
<dbReference type="Proteomes" id="UP001228113">
    <property type="component" value="Chromosome"/>
</dbReference>
<gene>
    <name evidence="6" type="primary">modA</name>
    <name evidence="6" type="ORF">METESE_33330</name>
</gene>
<dbReference type="Gene3D" id="3.40.190.10">
    <property type="entry name" value="Periplasmic binding protein-like II"/>
    <property type="match status" value="2"/>
</dbReference>
<dbReference type="GO" id="GO:0030973">
    <property type="term" value="F:molybdate ion binding"/>
    <property type="evidence" value="ECO:0007669"/>
    <property type="project" value="InterPro"/>
</dbReference>
<accession>A0AA48H1P3</accession>
<dbReference type="RefSeq" id="WP_243329139.1">
    <property type="nucleotide sequence ID" value="NZ_AP027081.1"/>
</dbReference>
<dbReference type="PANTHER" id="PTHR30632">
    <property type="entry name" value="MOLYBDATE-BINDING PERIPLASMIC PROTEIN"/>
    <property type="match status" value="1"/>
</dbReference>
<evidence type="ECO:0000256" key="1">
    <source>
        <dbReference type="ARBA" id="ARBA00009175"/>
    </source>
</evidence>
<keyword evidence="7" id="KW-1185">Reference proteome</keyword>
<dbReference type="EMBL" id="AP027081">
    <property type="protein sequence ID" value="BDU78375.1"/>
    <property type="molecule type" value="Genomic_DNA"/>
</dbReference>
<dbReference type="AlphaFoldDB" id="A0AA48H1P3"/>
<evidence type="ECO:0000256" key="2">
    <source>
        <dbReference type="ARBA" id="ARBA00022723"/>
    </source>
</evidence>
<dbReference type="GO" id="GO:0046872">
    <property type="term" value="F:metal ion binding"/>
    <property type="evidence" value="ECO:0007669"/>
    <property type="project" value="UniProtKB-KW"/>
</dbReference>
<organism evidence="6 7">
    <name type="scientific">Mesoterricola sediminis</name>
    <dbReference type="NCBI Taxonomy" id="2927980"/>
    <lineage>
        <taxon>Bacteria</taxon>
        <taxon>Pseudomonadati</taxon>
        <taxon>Acidobacteriota</taxon>
        <taxon>Holophagae</taxon>
        <taxon>Holophagales</taxon>
        <taxon>Holophagaceae</taxon>
        <taxon>Mesoterricola</taxon>
    </lineage>
</organism>
<sequence>MLRRALLTLLCALFAAGPALRAQGPRKPLSVVAAADLRGVFDELKAAFEARTPGVELKVAFGASGSLTAQILQGAPFDVFLAADTGFPEQVRKAGLATPEGPFPYALGTLTLWVRRDLGLDPARDGLQVLTSPALRKIATANPQVAPYGRAGEAALRHAGLYDQVRSRLVFADNIAQAAQFLQTGTAEAGLISLAQAEHPALRQSGIAWRVPADAYPPLRQAGVILARTQVPEQARAFRAFLLGPEGQGILARHGFGKP</sequence>
<feature type="chain" id="PRO_5041448527" evidence="5">
    <location>
        <begin position="22"/>
        <end position="259"/>
    </location>
</feature>
<feature type="binding site" evidence="4">
    <location>
        <position position="175"/>
    </location>
    <ligand>
        <name>molybdate</name>
        <dbReference type="ChEBI" id="CHEBI:36264"/>
    </ligand>
</feature>
<dbReference type="KEGG" id="msea:METESE_33330"/>
<dbReference type="InterPro" id="IPR050682">
    <property type="entry name" value="ModA/WtpA"/>
</dbReference>
<keyword evidence="2 4" id="KW-0479">Metal-binding</keyword>
<dbReference type="NCBIfam" id="TIGR01256">
    <property type="entry name" value="modA"/>
    <property type="match status" value="1"/>
</dbReference>
<name>A0AA48H1P3_9BACT</name>
<evidence type="ECO:0000256" key="4">
    <source>
        <dbReference type="PIRSR" id="PIRSR004846-1"/>
    </source>
</evidence>
<dbReference type="Pfam" id="PF13531">
    <property type="entry name" value="SBP_bac_11"/>
    <property type="match status" value="1"/>
</dbReference>
<keyword evidence="4" id="KW-0500">Molybdenum</keyword>
<dbReference type="InterPro" id="IPR044084">
    <property type="entry name" value="AvModA-like_subst-bd"/>
</dbReference>
<evidence type="ECO:0000256" key="5">
    <source>
        <dbReference type="SAM" id="SignalP"/>
    </source>
</evidence>
<dbReference type="SUPFAM" id="SSF53850">
    <property type="entry name" value="Periplasmic binding protein-like II"/>
    <property type="match status" value="1"/>
</dbReference>
<dbReference type="PANTHER" id="PTHR30632:SF14">
    <property type="entry name" value="TUNGSTATE_MOLYBDATE_CHROMATE-BINDING PROTEIN MODA"/>
    <property type="match status" value="1"/>
</dbReference>
<evidence type="ECO:0000313" key="6">
    <source>
        <dbReference type="EMBL" id="BDU78375.1"/>
    </source>
</evidence>
<dbReference type="CDD" id="cd13539">
    <property type="entry name" value="PBP2_AvModA"/>
    <property type="match status" value="1"/>
</dbReference>
<evidence type="ECO:0000313" key="7">
    <source>
        <dbReference type="Proteomes" id="UP001228113"/>
    </source>
</evidence>
<protein>
    <submittedName>
        <fullName evidence="6">Molybdate ABC transporter substrate-binding protein</fullName>
    </submittedName>
</protein>
<reference evidence="6" key="1">
    <citation type="journal article" date="2023" name="Int. J. Syst. Evol. Microbiol.">
        <title>Mesoterricola silvestris gen. nov., sp. nov., Mesoterricola sediminis sp. nov., Geothrix oryzae sp. nov., Geothrix edaphica sp. nov., Geothrix rubra sp. nov., and Geothrix limicola sp. nov., six novel members of Acidobacteriota isolated from soils.</title>
        <authorList>
            <person name="Itoh H."/>
            <person name="Sugisawa Y."/>
            <person name="Mise K."/>
            <person name="Xu Z."/>
            <person name="Kuniyasu M."/>
            <person name="Ushijima N."/>
            <person name="Kawano K."/>
            <person name="Kobayashi E."/>
            <person name="Shiratori Y."/>
            <person name="Masuda Y."/>
            <person name="Senoo K."/>
        </authorList>
    </citation>
    <scope>NUCLEOTIDE SEQUENCE</scope>
    <source>
        <strain evidence="6">W786</strain>
    </source>
</reference>
<proteinExistence type="inferred from homology"/>
<dbReference type="InterPro" id="IPR005950">
    <property type="entry name" value="ModA"/>
</dbReference>
<keyword evidence="3 5" id="KW-0732">Signal</keyword>